<evidence type="ECO:0000313" key="6">
    <source>
        <dbReference type="Proteomes" id="UP000460718"/>
    </source>
</evidence>
<feature type="chain" id="PRO_5036164924" description="Nuclease HARBI1" evidence="2">
    <location>
        <begin position="20"/>
        <end position="210"/>
    </location>
</feature>
<keyword evidence="2" id="KW-0732">Signal</keyword>
<evidence type="ECO:0000256" key="1">
    <source>
        <dbReference type="SAM" id="MobiDB-lite"/>
    </source>
</evidence>
<dbReference type="EMBL" id="QXFW01000281">
    <property type="protein sequence ID" value="KAE9017641.1"/>
    <property type="molecule type" value="Genomic_DNA"/>
</dbReference>
<feature type="signal peptide" evidence="2">
    <location>
        <begin position="1"/>
        <end position="19"/>
    </location>
</feature>
<sequence>MVCLTLVQVMGLITVLMRARSLVEDNDDEEDRFYQLLFVQRPPGMTKKRRPGVSRPGRPKNKQRDYHSRHLRLLEQYMIPFPVYNEHDFRRRFCMHCQIFSRIMTAVVQYDSFFEQNRDAAGRVGISPLLKVISALRVLAYASSFDPIDEILEMSETTVKNCVQHFCEAVIAVFSPDYLRPPTPSEVRDVLEENAKRGFVGMVGSMDRMH</sequence>
<protein>
    <recommendedName>
        <fullName evidence="9">Nuclease HARBI1</fullName>
    </recommendedName>
</protein>
<dbReference type="Proteomes" id="UP000488956">
    <property type="component" value="Unassembled WGS sequence"/>
</dbReference>
<dbReference type="AlphaFoldDB" id="A0A6A3LE00"/>
<reference evidence="6 7" key="1">
    <citation type="submission" date="2018-09" db="EMBL/GenBank/DDBJ databases">
        <title>Genomic investigation of the strawberry pathogen Phytophthora fragariae indicates pathogenicity is determined by transcriptional variation in three key races.</title>
        <authorList>
            <person name="Adams T.M."/>
            <person name="Armitage A.D."/>
            <person name="Sobczyk M.K."/>
            <person name="Bates H.J."/>
            <person name="Dunwell J.M."/>
            <person name="Nellist C.F."/>
            <person name="Harrison R.J."/>
        </authorList>
    </citation>
    <scope>NUCLEOTIDE SEQUENCE [LARGE SCALE GENOMIC DNA]</scope>
    <source>
        <strain evidence="5 7">BC-23</strain>
        <strain evidence="4 8">ONT-3</strain>
        <strain evidence="3 6">SCRP245</strain>
    </source>
</reference>
<dbReference type="PANTHER" id="PTHR47150">
    <property type="entry name" value="OS12G0169200 PROTEIN"/>
    <property type="match status" value="1"/>
</dbReference>
<dbReference type="EMBL" id="QXGC01001397">
    <property type="protein sequence ID" value="KAE9203816.1"/>
    <property type="molecule type" value="Genomic_DNA"/>
</dbReference>
<evidence type="ECO:0000313" key="5">
    <source>
        <dbReference type="EMBL" id="KAE9203816.1"/>
    </source>
</evidence>
<proteinExistence type="predicted"/>
<evidence type="ECO:0000313" key="8">
    <source>
        <dbReference type="Proteomes" id="UP000488956"/>
    </source>
</evidence>
<accession>A0A6A3LE00</accession>
<evidence type="ECO:0000313" key="7">
    <source>
        <dbReference type="Proteomes" id="UP000476176"/>
    </source>
</evidence>
<dbReference type="EMBL" id="QXFX01001008">
    <property type="protein sequence ID" value="KAE9098743.1"/>
    <property type="molecule type" value="Genomic_DNA"/>
</dbReference>
<dbReference type="Proteomes" id="UP000476176">
    <property type="component" value="Unassembled WGS sequence"/>
</dbReference>
<gene>
    <name evidence="5" type="ORF">PF004_g18028</name>
    <name evidence="4" type="ORF">PF010_g15446</name>
    <name evidence="3" type="ORF">PF011_g6600</name>
</gene>
<dbReference type="PANTHER" id="PTHR47150:SF5">
    <property type="entry name" value="OS07G0546750 PROTEIN"/>
    <property type="match status" value="1"/>
</dbReference>
<dbReference type="Proteomes" id="UP000460718">
    <property type="component" value="Unassembled WGS sequence"/>
</dbReference>
<feature type="compositionally biased region" description="Basic residues" evidence="1">
    <location>
        <begin position="46"/>
        <end position="61"/>
    </location>
</feature>
<evidence type="ECO:0008006" key="9">
    <source>
        <dbReference type="Google" id="ProtNLM"/>
    </source>
</evidence>
<comment type="caution">
    <text evidence="3">The sequence shown here is derived from an EMBL/GenBank/DDBJ whole genome shotgun (WGS) entry which is preliminary data.</text>
</comment>
<name>A0A6A3LE00_9STRA</name>
<evidence type="ECO:0000256" key="2">
    <source>
        <dbReference type="SAM" id="SignalP"/>
    </source>
</evidence>
<organism evidence="3 6">
    <name type="scientific">Phytophthora fragariae</name>
    <dbReference type="NCBI Taxonomy" id="53985"/>
    <lineage>
        <taxon>Eukaryota</taxon>
        <taxon>Sar</taxon>
        <taxon>Stramenopiles</taxon>
        <taxon>Oomycota</taxon>
        <taxon>Peronosporomycetes</taxon>
        <taxon>Peronosporales</taxon>
        <taxon>Peronosporaceae</taxon>
        <taxon>Phytophthora</taxon>
    </lineage>
</organism>
<feature type="region of interest" description="Disordered" evidence="1">
    <location>
        <begin position="44"/>
        <end position="65"/>
    </location>
</feature>
<evidence type="ECO:0000313" key="3">
    <source>
        <dbReference type="EMBL" id="KAE9017641.1"/>
    </source>
</evidence>
<evidence type="ECO:0000313" key="4">
    <source>
        <dbReference type="EMBL" id="KAE9098743.1"/>
    </source>
</evidence>